<accession>A0ABR8A126</accession>
<proteinExistence type="predicted"/>
<comment type="caution">
    <text evidence="7">The sequence shown here is derived from an EMBL/GenBank/DDBJ whole genome shotgun (WGS) entry which is preliminary data.</text>
</comment>
<feature type="non-terminal residue" evidence="7">
    <location>
        <position position="144"/>
    </location>
</feature>
<keyword evidence="3 5" id="KW-1133">Transmembrane helix</keyword>
<gene>
    <name evidence="7" type="ORF">H6F41_17230</name>
</gene>
<evidence type="ECO:0000313" key="7">
    <source>
        <dbReference type="EMBL" id="MBD2189877.1"/>
    </source>
</evidence>
<evidence type="ECO:0000313" key="8">
    <source>
        <dbReference type="Proteomes" id="UP000642094"/>
    </source>
</evidence>
<evidence type="ECO:0000256" key="2">
    <source>
        <dbReference type="ARBA" id="ARBA00022692"/>
    </source>
</evidence>
<keyword evidence="4 5" id="KW-0472">Membrane</keyword>
<dbReference type="Pfam" id="PF00662">
    <property type="entry name" value="Proton_antipo_N"/>
    <property type="match status" value="1"/>
</dbReference>
<dbReference type="InterPro" id="IPR001516">
    <property type="entry name" value="Proton_antipo_N"/>
</dbReference>
<feature type="domain" description="NADH-Ubiquinone oxidoreductase (complex I) chain 5 N-terminal" evidence="6">
    <location>
        <begin position="73"/>
        <end position="123"/>
    </location>
</feature>
<dbReference type="InterPro" id="IPR003945">
    <property type="entry name" value="NU5C-like"/>
</dbReference>
<feature type="transmembrane region" description="Helical" evidence="5">
    <location>
        <begin position="6"/>
        <end position="27"/>
    </location>
</feature>
<evidence type="ECO:0000256" key="3">
    <source>
        <dbReference type="ARBA" id="ARBA00022989"/>
    </source>
</evidence>
<comment type="subcellular location">
    <subcellularLocation>
        <location evidence="1">Membrane</location>
        <topology evidence="1">Multi-pass membrane protein</topology>
    </subcellularLocation>
</comment>
<dbReference type="EMBL" id="JACJQB010000057">
    <property type="protein sequence ID" value="MBD2189877.1"/>
    <property type="molecule type" value="Genomic_DNA"/>
</dbReference>
<name>A0ABR8A126_9CYAN</name>
<dbReference type="PRINTS" id="PR01434">
    <property type="entry name" value="NADHDHGNASE5"/>
</dbReference>
<organism evidence="7 8">
    <name type="scientific">Pseudanabaena mucicola FACHB-723</name>
    <dbReference type="NCBI Taxonomy" id="2692860"/>
    <lineage>
        <taxon>Bacteria</taxon>
        <taxon>Bacillati</taxon>
        <taxon>Cyanobacteriota</taxon>
        <taxon>Cyanophyceae</taxon>
        <taxon>Pseudanabaenales</taxon>
        <taxon>Pseudanabaenaceae</taxon>
        <taxon>Pseudanabaena</taxon>
    </lineage>
</organism>
<dbReference type="PANTHER" id="PTHR42829">
    <property type="entry name" value="NADH-UBIQUINONE OXIDOREDUCTASE CHAIN 5"/>
    <property type="match status" value="1"/>
</dbReference>
<evidence type="ECO:0000256" key="5">
    <source>
        <dbReference type="SAM" id="Phobius"/>
    </source>
</evidence>
<dbReference type="Proteomes" id="UP000642094">
    <property type="component" value="Unassembled WGS sequence"/>
</dbReference>
<keyword evidence="2 5" id="KW-0812">Transmembrane</keyword>
<feature type="transmembrane region" description="Helical" evidence="5">
    <location>
        <begin position="90"/>
        <end position="110"/>
    </location>
</feature>
<dbReference type="PANTHER" id="PTHR42829:SF2">
    <property type="entry name" value="NADH-UBIQUINONE OXIDOREDUCTASE CHAIN 5"/>
    <property type="match status" value="1"/>
</dbReference>
<evidence type="ECO:0000259" key="6">
    <source>
        <dbReference type="Pfam" id="PF00662"/>
    </source>
</evidence>
<reference evidence="7 8" key="1">
    <citation type="journal article" date="2020" name="ISME J.">
        <title>Comparative genomics reveals insights into cyanobacterial evolution and habitat adaptation.</title>
        <authorList>
            <person name="Chen M.Y."/>
            <person name="Teng W.K."/>
            <person name="Zhao L."/>
            <person name="Hu C.X."/>
            <person name="Zhou Y.K."/>
            <person name="Han B.P."/>
            <person name="Song L.R."/>
            <person name="Shu W.S."/>
        </authorList>
    </citation>
    <scope>NUCLEOTIDE SEQUENCE [LARGE SCALE GENOMIC DNA]</scope>
    <source>
        <strain evidence="7 8">FACHB-723</strain>
    </source>
</reference>
<sequence length="144" mass="15998">MINNWLDTIWLIPCYSLLGAMLSIIWFPSITRKTGPRPAGYINIFMTFCSLLHAIAALTAAWGQPAQSLSFPWLTVGGLNFAIDLQLSDINIAAIVLITGINLLAQIYAIGYMEMDWGWGRFFSLLAFFEAGMCALCLCDSLFF</sequence>
<keyword evidence="8" id="KW-1185">Reference proteome</keyword>
<feature type="transmembrane region" description="Helical" evidence="5">
    <location>
        <begin position="122"/>
        <end position="143"/>
    </location>
</feature>
<feature type="transmembrane region" description="Helical" evidence="5">
    <location>
        <begin position="39"/>
        <end position="62"/>
    </location>
</feature>
<evidence type="ECO:0000256" key="4">
    <source>
        <dbReference type="ARBA" id="ARBA00023136"/>
    </source>
</evidence>
<evidence type="ECO:0000256" key="1">
    <source>
        <dbReference type="ARBA" id="ARBA00004141"/>
    </source>
</evidence>
<protein>
    <submittedName>
        <fullName evidence="7">NAD(P)H-quinone oxidoreductase subunit F</fullName>
    </submittedName>
</protein>